<dbReference type="Gene3D" id="3.40.50.300">
    <property type="entry name" value="P-loop containing nucleotide triphosphate hydrolases"/>
    <property type="match status" value="1"/>
</dbReference>
<name>A0A5B6ZCY8_DAVIN</name>
<protein>
    <recommendedName>
        <fullName evidence="3">Sulfotransferase</fullName>
        <ecNumber evidence="3">2.8.2.-</ecNumber>
    </recommendedName>
</protein>
<dbReference type="InterPro" id="IPR027417">
    <property type="entry name" value="P-loop_NTPase"/>
</dbReference>
<evidence type="ECO:0000256" key="1">
    <source>
        <dbReference type="ARBA" id="ARBA00005771"/>
    </source>
</evidence>
<evidence type="ECO:0000256" key="2">
    <source>
        <dbReference type="ARBA" id="ARBA00022679"/>
    </source>
</evidence>
<dbReference type="AlphaFoldDB" id="A0A5B6ZCY8"/>
<reference evidence="5" key="1">
    <citation type="submission" date="2019-08" db="EMBL/GenBank/DDBJ databases">
        <title>Reference gene set and small RNA set construction with multiple tissues from Davidia involucrata Baill.</title>
        <authorList>
            <person name="Yang H."/>
            <person name="Zhou C."/>
            <person name="Li G."/>
            <person name="Wang J."/>
            <person name="Gao P."/>
            <person name="Wang M."/>
            <person name="Wang R."/>
            <person name="Zhao Y."/>
        </authorList>
    </citation>
    <scope>NUCLEOTIDE SEQUENCE</scope>
    <source>
        <tissue evidence="5">Mixed with DoveR01_LX</tissue>
    </source>
</reference>
<evidence type="ECO:0000313" key="5">
    <source>
        <dbReference type="EMBL" id="MPA41884.1"/>
    </source>
</evidence>
<dbReference type="PANTHER" id="PTHR11783">
    <property type="entry name" value="SULFOTRANSFERASE SULT"/>
    <property type="match status" value="1"/>
</dbReference>
<comment type="similarity">
    <text evidence="1 3">Belongs to the sulfotransferase 1 family.</text>
</comment>
<dbReference type="EMBL" id="GHES01011325">
    <property type="protein sequence ID" value="MPA41884.1"/>
    <property type="molecule type" value="Transcribed_RNA"/>
</dbReference>
<organism evidence="5">
    <name type="scientific">Davidia involucrata</name>
    <name type="common">Dove tree</name>
    <dbReference type="NCBI Taxonomy" id="16924"/>
    <lineage>
        <taxon>Eukaryota</taxon>
        <taxon>Viridiplantae</taxon>
        <taxon>Streptophyta</taxon>
        <taxon>Embryophyta</taxon>
        <taxon>Tracheophyta</taxon>
        <taxon>Spermatophyta</taxon>
        <taxon>Magnoliopsida</taxon>
        <taxon>eudicotyledons</taxon>
        <taxon>Gunneridae</taxon>
        <taxon>Pentapetalae</taxon>
        <taxon>asterids</taxon>
        <taxon>Cornales</taxon>
        <taxon>Nyssaceae</taxon>
        <taxon>Davidia</taxon>
    </lineage>
</organism>
<keyword evidence="2 3" id="KW-0808">Transferase</keyword>
<dbReference type="Pfam" id="PF00685">
    <property type="entry name" value="Sulfotransfer_1"/>
    <property type="match status" value="1"/>
</dbReference>
<dbReference type="InterPro" id="IPR000863">
    <property type="entry name" value="Sulfotransferase_dom"/>
</dbReference>
<gene>
    <name evidence="5" type="ORF">Din_011325</name>
</gene>
<feature type="domain" description="Sulfotransferase" evidence="4">
    <location>
        <begin position="76"/>
        <end position="340"/>
    </location>
</feature>
<sequence>MAAPIFPAQDSDSLLHDESYQKYLRLVSTLPKERGWITEHIHLYQGFWFATDILQGVITLQQQQYLKLAQPSSTTSDVLLVSYPKSGTTWLKALLFTIMNRTRYDFHTHPLLTSNPHQCVPFLDLYAKDNPKNPIPDVPLMATHIPYSSLPESIFSASAAGHHHCRMVYVFRDPKDVLVSQWHFAGRHKRSERVKPLPLQEAFELFSRGDSPYGSFWDHVLGYWKASLECPDRVLFLKYEDMKSEPLVHVKRLAEFIGQPFSLEEENEGVVHKITDLCSFENLSNLEVNKTGSHSSRNSVTTFANNTYFRQGKAGDSKNYLTAEMIQHLDQITKHKFNGFDFI</sequence>
<dbReference type="GO" id="GO:0008146">
    <property type="term" value="F:sulfotransferase activity"/>
    <property type="evidence" value="ECO:0007669"/>
    <property type="project" value="InterPro"/>
</dbReference>
<dbReference type="EC" id="2.8.2.-" evidence="3"/>
<dbReference type="SUPFAM" id="SSF52540">
    <property type="entry name" value="P-loop containing nucleoside triphosphate hydrolases"/>
    <property type="match status" value="1"/>
</dbReference>
<evidence type="ECO:0000259" key="4">
    <source>
        <dbReference type="Pfam" id="PF00685"/>
    </source>
</evidence>
<accession>A0A5B6ZCY8</accession>
<proteinExistence type="inferred from homology"/>
<evidence type="ECO:0000256" key="3">
    <source>
        <dbReference type="RuleBase" id="RU361155"/>
    </source>
</evidence>